<sequence length="303" mass="33712">MTSSTTLCTALLYVVYLSSLLEVEMTSFQRVKEYIQSVPQESSAIAESSESPIPKAWPSEGRLQVQKLTAGYSLDNEPVLKDIDLEVYPGKRVAIVGRSGSGKSSLIASTLRLIPKFHGEVVVDGVNLETVEAERLRQAVSFIPQNPTLFDGSLRFNLDFRGIVPDDDLRRILQEVVNNDENTASDWSLDRHIEAGGRNLSQGERQLVALARALVSDARIIIIDEATASLDEASEQRIQNLLRDKFSNKSLIAIAHRLNTVVDFDEVLVMEGGRVVERGNPRLLVESKEGVFWTLWQAMCKNE</sequence>
<keyword evidence="8" id="KW-0732">Signal</keyword>
<dbReference type="PROSITE" id="PS00211">
    <property type="entry name" value="ABC_TRANSPORTER_1"/>
    <property type="match status" value="1"/>
</dbReference>
<keyword evidence="7" id="KW-0472">Membrane</keyword>
<keyword evidence="3" id="KW-0812">Transmembrane</keyword>
<dbReference type="SUPFAM" id="SSF52540">
    <property type="entry name" value="P-loop containing nucleoside triphosphate hydrolases"/>
    <property type="match status" value="1"/>
</dbReference>
<dbReference type="eggNOG" id="KOG0054">
    <property type="taxonomic scope" value="Eukaryota"/>
</dbReference>
<dbReference type="OMA" id="MGFAREF"/>
<dbReference type="Pfam" id="PF00005">
    <property type="entry name" value="ABC_tran"/>
    <property type="match status" value="1"/>
</dbReference>
<keyword evidence="5" id="KW-0067">ATP-binding</keyword>
<organism evidence="10 11">
    <name type="scientific">Eutypa lata (strain UCR-EL1)</name>
    <name type="common">Grapevine dieback disease fungus</name>
    <name type="synonym">Eutypa armeniacae</name>
    <dbReference type="NCBI Taxonomy" id="1287681"/>
    <lineage>
        <taxon>Eukaryota</taxon>
        <taxon>Fungi</taxon>
        <taxon>Dikarya</taxon>
        <taxon>Ascomycota</taxon>
        <taxon>Pezizomycotina</taxon>
        <taxon>Sordariomycetes</taxon>
        <taxon>Xylariomycetidae</taxon>
        <taxon>Xylariales</taxon>
        <taxon>Diatrypaceae</taxon>
        <taxon>Eutypa</taxon>
    </lineage>
</organism>
<evidence type="ECO:0000256" key="1">
    <source>
        <dbReference type="ARBA" id="ARBA00004141"/>
    </source>
</evidence>
<keyword evidence="11" id="KW-1185">Reference proteome</keyword>
<evidence type="ECO:0000256" key="6">
    <source>
        <dbReference type="ARBA" id="ARBA00022989"/>
    </source>
</evidence>
<dbReference type="FunFam" id="3.40.50.300:FF:000838">
    <property type="entry name" value="ABC multidrug transporter (Eurofung)"/>
    <property type="match status" value="1"/>
</dbReference>
<evidence type="ECO:0000259" key="9">
    <source>
        <dbReference type="PROSITE" id="PS50893"/>
    </source>
</evidence>
<dbReference type="GO" id="GO:0005524">
    <property type="term" value="F:ATP binding"/>
    <property type="evidence" value="ECO:0007669"/>
    <property type="project" value="UniProtKB-KW"/>
</dbReference>
<keyword evidence="6" id="KW-1133">Transmembrane helix</keyword>
<keyword evidence="4" id="KW-0547">Nucleotide-binding</keyword>
<dbReference type="InterPro" id="IPR050173">
    <property type="entry name" value="ABC_transporter_C-like"/>
</dbReference>
<comment type="subcellular location">
    <subcellularLocation>
        <location evidence="1">Membrane</location>
        <topology evidence="1">Multi-pass membrane protein</topology>
    </subcellularLocation>
</comment>
<dbReference type="Gene3D" id="3.40.50.300">
    <property type="entry name" value="P-loop containing nucleotide triphosphate hydrolases"/>
    <property type="match status" value="1"/>
</dbReference>
<dbReference type="EMBL" id="KB706370">
    <property type="protein sequence ID" value="EMR67726.1"/>
    <property type="molecule type" value="Genomic_DNA"/>
</dbReference>
<dbReference type="KEGG" id="ela:UCREL1_5269"/>
<dbReference type="SMART" id="SM00382">
    <property type="entry name" value="AAA"/>
    <property type="match status" value="1"/>
</dbReference>
<dbReference type="GO" id="GO:0042626">
    <property type="term" value="F:ATPase-coupled transmembrane transporter activity"/>
    <property type="evidence" value="ECO:0007669"/>
    <property type="project" value="TreeGrafter"/>
</dbReference>
<proteinExistence type="predicted"/>
<dbReference type="GO" id="GO:0016020">
    <property type="term" value="C:membrane"/>
    <property type="evidence" value="ECO:0007669"/>
    <property type="project" value="UniProtKB-SubCell"/>
</dbReference>
<evidence type="ECO:0000256" key="4">
    <source>
        <dbReference type="ARBA" id="ARBA00022741"/>
    </source>
</evidence>
<gene>
    <name evidence="10" type="ORF">UCREL1_5269</name>
</gene>
<evidence type="ECO:0000256" key="5">
    <source>
        <dbReference type="ARBA" id="ARBA00022840"/>
    </source>
</evidence>
<reference evidence="11" key="1">
    <citation type="journal article" date="2013" name="Genome Announc.">
        <title>Draft genome sequence of the grapevine dieback fungus Eutypa lata UCR-EL1.</title>
        <authorList>
            <person name="Blanco-Ulate B."/>
            <person name="Rolshausen P.E."/>
            <person name="Cantu D."/>
        </authorList>
    </citation>
    <scope>NUCLEOTIDE SEQUENCE [LARGE SCALE GENOMIC DNA]</scope>
    <source>
        <strain evidence="11">UCR-EL1</strain>
    </source>
</reference>
<evidence type="ECO:0000313" key="10">
    <source>
        <dbReference type="EMBL" id="EMR67726.1"/>
    </source>
</evidence>
<dbReference type="InterPro" id="IPR003593">
    <property type="entry name" value="AAA+_ATPase"/>
</dbReference>
<evidence type="ECO:0000256" key="7">
    <source>
        <dbReference type="ARBA" id="ARBA00023136"/>
    </source>
</evidence>
<feature type="domain" description="ABC transporter" evidence="9">
    <location>
        <begin position="63"/>
        <end position="297"/>
    </location>
</feature>
<name>M7TCV6_EUTLA</name>
<dbReference type="PANTHER" id="PTHR24223:SF464">
    <property type="entry name" value="ABC-TYPE TRANSPORTER CICA"/>
    <property type="match status" value="1"/>
</dbReference>
<dbReference type="AlphaFoldDB" id="M7TCV6"/>
<dbReference type="InterPro" id="IPR017871">
    <property type="entry name" value="ABC_transporter-like_CS"/>
</dbReference>
<dbReference type="GO" id="GO:0016887">
    <property type="term" value="F:ATP hydrolysis activity"/>
    <property type="evidence" value="ECO:0007669"/>
    <property type="project" value="InterPro"/>
</dbReference>
<dbReference type="InterPro" id="IPR027417">
    <property type="entry name" value="P-loop_NTPase"/>
</dbReference>
<evidence type="ECO:0000256" key="8">
    <source>
        <dbReference type="SAM" id="SignalP"/>
    </source>
</evidence>
<dbReference type="CDD" id="cd03244">
    <property type="entry name" value="ABCC_MRP_domain2"/>
    <property type="match status" value="1"/>
</dbReference>
<dbReference type="HOGENOM" id="CLU_000604_1_9_1"/>
<feature type="signal peptide" evidence="8">
    <location>
        <begin position="1"/>
        <end position="20"/>
    </location>
</feature>
<dbReference type="InterPro" id="IPR003439">
    <property type="entry name" value="ABC_transporter-like_ATP-bd"/>
</dbReference>
<accession>M7TCV6</accession>
<dbReference type="PROSITE" id="PS50893">
    <property type="entry name" value="ABC_TRANSPORTER_2"/>
    <property type="match status" value="1"/>
</dbReference>
<dbReference type="PANTHER" id="PTHR24223">
    <property type="entry name" value="ATP-BINDING CASSETTE SUB-FAMILY C"/>
    <property type="match status" value="1"/>
</dbReference>
<dbReference type="OrthoDB" id="6500128at2759"/>
<evidence type="ECO:0000256" key="3">
    <source>
        <dbReference type="ARBA" id="ARBA00022692"/>
    </source>
</evidence>
<dbReference type="Proteomes" id="UP000012174">
    <property type="component" value="Unassembled WGS sequence"/>
</dbReference>
<protein>
    <submittedName>
        <fullName evidence="10">Putative abc transporter protein</fullName>
    </submittedName>
</protein>
<evidence type="ECO:0000313" key="11">
    <source>
        <dbReference type="Proteomes" id="UP000012174"/>
    </source>
</evidence>
<dbReference type="STRING" id="1287681.M7TCV6"/>
<keyword evidence="2" id="KW-0813">Transport</keyword>
<feature type="chain" id="PRO_5004085741" evidence="8">
    <location>
        <begin position="21"/>
        <end position="303"/>
    </location>
</feature>
<evidence type="ECO:0000256" key="2">
    <source>
        <dbReference type="ARBA" id="ARBA00022448"/>
    </source>
</evidence>